<accession>A0AC58H7H5</accession>
<organism evidence="1 2">
    <name type="scientific">Danio rerio</name>
    <name type="common">Zebrafish</name>
    <name type="synonym">Brachydanio rerio</name>
    <dbReference type="NCBI Taxonomy" id="7955"/>
    <lineage>
        <taxon>Eukaryota</taxon>
        <taxon>Metazoa</taxon>
        <taxon>Chordata</taxon>
        <taxon>Craniata</taxon>
        <taxon>Vertebrata</taxon>
        <taxon>Euteleostomi</taxon>
        <taxon>Actinopterygii</taxon>
        <taxon>Neopterygii</taxon>
        <taxon>Teleostei</taxon>
        <taxon>Ostariophysi</taxon>
        <taxon>Cypriniformes</taxon>
        <taxon>Danionidae</taxon>
        <taxon>Danioninae</taxon>
        <taxon>Danio</taxon>
    </lineage>
</organism>
<name>A0AC58H7H5_DANRE</name>
<gene>
    <name evidence="2" type="primary">chrm1a</name>
</gene>
<reference evidence="2" key="1">
    <citation type="submission" date="2025-08" db="UniProtKB">
        <authorList>
            <consortium name="RefSeq"/>
        </authorList>
    </citation>
    <scope>IDENTIFICATION</scope>
    <source>
        <strain evidence="2">Tuebingen</strain>
        <tissue evidence="2">Fibroblasts and whole tissue</tissue>
    </source>
</reference>
<dbReference type="RefSeq" id="XP_073777932.1">
    <property type="nucleotide sequence ID" value="XM_073921831.1"/>
</dbReference>
<keyword evidence="1" id="KW-1185">Reference proteome</keyword>
<protein>
    <submittedName>
        <fullName evidence="2">Muscarinic acetylcholine receptor M1</fullName>
    </submittedName>
</protein>
<sequence>MNLSSFINGTDSPIPGFISWKTAMITFITVPLSLITITGNVLVMISFRVNPLLRTVSNYFLLSLAVADVILGSISMNLYTTYILLNGWTLGNLACDVWLAVDYVASNASVMNLLAISIDRYLSVMRPLTYRAKRTPKRAMIMISLAWTISFVIWAPAILFWQYIVGERTVQENECSIQFLSEPVITFGTAIAAFYLPVSVMVALYWRVYRETEKRSQKLAGLMASQGGRTGNASQRSCQSSSRSNEDVRPQTDQQQQQLRNEPRPVCPSFTHRTAACWKKQREREDISNSYATNNHPQVDFISSRTDHNNKYIPLVGMDKSAANKPHDATMNNSDQSESPNSLMNPATTQASALLLNAGQRSRKARTSSLIKEKKAARTLSAILLAFIVTWTPYNIMVLVSTFCDNCVPERLWKLGYWLCYVNSTVNPLCYALCNKHFRVTFRALLLCRWKEHKKGIRWTPNGNA</sequence>
<evidence type="ECO:0000313" key="1">
    <source>
        <dbReference type="Proteomes" id="UP000000437"/>
    </source>
</evidence>
<proteinExistence type="predicted"/>
<dbReference type="Proteomes" id="UP000000437">
    <property type="component" value="Chromosome 14"/>
</dbReference>
<evidence type="ECO:0000313" key="2">
    <source>
        <dbReference type="RefSeq" id="XP_073777932.1"/>
    </source>
</evidence>
<keyword evidence="2" id="KW-0675">Receptor</keyword>